<evidence type="ECO:0000313" key="1">
    <source>
        <dbReference type="EMBL" id="MDQ0643402.1"/>
    </source>
</evidence>
<comment type="caution">
    <text evidence="1">The sequence shown here is derived from an EMBL/GenBank/DDBJ whole genome shotgun (WGS) entry which is preliminary data.</text>
</comment>
<dbReference type="SUPFAM" id="SSF52980">
    <property type="entry name" value="Restriction endonuclease-like"/>
    <property type="match status" value="1"/>
</dbReference>
<reference evidence="1 2" key="1">
    <citation type="submission" date="2023-07" db="EMBL/GenBank/DDBJ databases">
        <title>Comparative genomics of wheat-associated soil bacteria to identify genetic determinants of phenazine resistance.</title>
        <authorList>
            <person name="Mouncey N."/>
        </authorList>
    </citation>
    <scope>NUCLEOTIDE SEQUENCE [LARGE SCALE GENOMIC DNA]</scope>
    <source>
        <strain evidence="1 2">W2I7</strain>
    </source>
</reference>
<sequence length="306" mass="34825">MRHRVRLPRRLGDRFSVRTAEAVGLRPGRSTPDLHRPFSGIRSIEAPTTFHDFVACYVPRLKPAQRFGGMTAARDWGLPMPTRWTAKEPLDIFVPWSGAPPKTPGVRGRRMREDRAETRTLRGHPVIDPVAALFTCAATLTVTQAVIVLDALLTTASNYPDLGPGRPLSTRSEITRRLEEWERFRGRATIRAALPLARELVESPKETETRLLLIDSGLPEPVVQHEVWADGQFLGRTDLAYPEWKIAFEYEGDGHRTDQDQWRKDIQRQRYLESASWIVIRLTQADLDKPEMLIASIRRAIALRRG</sequence>
<evidence type="ECO:0008006" key="3">
    <source>
        <dbReference type="Google" id="ProtNLM"/>
    </source>
</evidence>
<accession>A0ABU0P909</accession>
<protein>
    <recommendedName>
        <fullName evidence="3">DUF559 domain-containing protein</fullName>
    </recommendedName>
</protein>
<dbReference type="Gene3D" id="3.40.960.10">
    <property type="entry name" value="VSR Endonuclease"/>
    <property type="match status" value="1"/>
</dbReference>
<organism evidence="1 2">
    <name type="scientific">Microbacterium murale</name>
    <dbReference type="NCBI Taxonomy" id="1081040"/>
    <lineage>
        <taxon>Bacteria</taxon>
        <taxon>Bacillati</taxon>
        <taxon>Actinomycetota</taxon>
        <taxon>Actinomycetes</taxon>
        <taxon>Micrococcales</taxon>
        <taxon>Microbacteriaceae</taxon>
        <taxon>Microbacterium</taxon>
    </lineage>
</organism>
<evidence type="ECO:0000313" key="2">
    <source>
        <dbReference type="Proteomes" id="UP001239085"/>
    </source>
</evidence>
<dbReference type="EMBL" id="JAUSXK010000001">
    <property type="protein sequence ID" value="MDQ0643402.1"/>
    <property type="molecule type" value="Genomic_DNA"/>
</dbReference>
<name>A0ABU0P909_9MICO</name>
<proteinExistence type="predicted"/>
<dbReference type="RefSeq" id="WP_307360130.1">
    <property type="nucleotide sequence ID" value="NZ_JAUSXK010000001.1"/>
</dbReference>
<gene>
    <name evidence="1" type="ORF">QFZ46_001562</name>
</gene>
<dbReference type="Proteomes" id="UP001239085">
    <property type="component" value="Unassembled WGS sequence"/>
</dbReference>
<dbReference type="InterPro" id="IPR011335">
    <property type="entry name" value="Restrct_endonuc-II-like"/>
</dbReference>
<keyword evidence="2" id="KW-1185">Reference proteome</keyword>